<evidence type="ECO:0000256" key="2">
    <source>
        <dbReference type="ARBA" id="ARBA00008685"/>
    </source>
</evidence>
<dbReference type="InterPro" id="IPR001320">
    <property type="entry name" value="Iontro_rcpt_C"/>
</dbReference>
<keyword evidence="4" id="KW-1003">Cell membrane</keyword>
<comment type="subcellular location">
    <subcellularLocation>
        <location evidence="1">Cell membrane</location>
        <topology evidence="1">Multi-pass membrane protein</topology>
    </subcellularLocation>
</comment>
<dbReference type="STRING" id="6689.A0A3R7MP17"/>
<dbReference type="SMART" id="SM00918">
    <property type="entry name" value="Lig_chan-Glu_bd"/>
    <property type="match status" value="1"/>
</dbReference>
<dbReference type="Proteomes" id="UP000283509">
    <property type="component" value="Unassembled WGS sequence"/>
</dbReference>
<proteinExistence type="inferred from homology"/>
<dbReference type="PRINTS" id="PR00177">
    <property type="entry name" value="NMDARECEPTOR"/>
</dbReference>
<evidence type="ECO:0000313" key="18">
    <source>
        <dbReference type="EMBL" id="ROT82197.1"/>
    </source>
</evidence>
<dbReference type="InterPro" id="IPR052192">
    <property type="entry name" value="Insect_Ionotropic_Sensory_Rcpt"/>
</dbReference>
<dbReference type="AlphaFoldDB" id="A0A3R7MP17"/>
<feature type="transmembrane region" description="Helical" evidence="16">
    <location>
        <begin position="453"/>
        <end position="481"/>
    </location>
</feature>
<keyword evidence="8 16" id="KW-0472">Membrane</keyword>
<evidence type="ECO:0000256" key="3">
    <source>
        <dbReference type="ARBA" id="ARBA00022448"/>
    </source>
</evidence>
<dbReference type="PANTHER" id="PTHR42643:SF24">
    <property type="entry name" value="IONOTROPIC RECEPTOR 60A"/>
    <property type="match status" value="1"/>
</dbReference>
<evidence type="ECO:0000256" key="14">
    <source>
        <dbReference type="PIRSR" id="PIRSR601508-3"/>
    </source>
</evidence>
<dbReference type="EMBL" id="QCYY01000861">
    <property type="protein sequence ID" value="ROT82197.1"/>
    <property type="molecule type" value="Genomic_DNA"/>
</dbReference>
<keyword evidence="6 16" id="KW-1133">Transmembrane helix</keyword>
<dbReference type="Gene3D" id="1.10.287.70">
    <property type="match status" value="1"/>
</dbReference>
<dbReference type="InterPro" id="IPR001508">
    <property type="entry name" value="Iono_Glu_rcpt_met"/>
</dbReference>
<evidence type="ECO:0000256" key="11">
    <source>
        <dbReference type="ARBA" id="ARBA00023286"/>
    </source>
</evidence>
<evidence type="ECO:0000256" key="15">
    <source>
        <dbReference type="SAM" id="MobiDB-lite"/>
    </source>
</evidence>
<gene>
    <name evidence="18" type="ORF">C7M84_024636</name>
</gene>
<keyword evidence="7" id="KW-0406">Ion transport</keyword>
<feature type="binding site" evidence="13">
    <location>
        <position position="362"/>
    </location>
    <ligand>
        <name>L-glutamate</name>
        <dbReference type="ChEBI" id="CHEBI:29985"/>
    </ligand>
</feature>
<dbReference type="SUPFAM" id="SSF53850">
    <property type="entry name" value="Periplasmic binding protein-like II"/>
    <property type="match status" value="1"/>
</dbReference>
<evidence type="ECO:0000256" key="7">
    <source>
        <dbReference type="ARBA" id="ARBA00023065"/>
    </source>
</evidence>
<dbReference type="InterPro" id="IPR019594">
    <property type="entry name" value="Glu/Gly-bd"/>
</dbReference>
<keyword evidence="19" id="KW-1185">Reference proteome</keyword>
<keyword evidence="5 16" id="KW-0812">Transmembrane</keyword>
<evidence type="ECO:0000256" key="10">
    <source>
        <dbReference type="ARBA" id="ARBA00023180"/>
    </source>
</evidence>
<feature type="binding site" evidence="13">
    <location>
        <position position="152"/>
    </location>
    <ligand>
        <name>L-glutamate</name>
        <dbReference type="ChEBI" id="CHEBI:29985"/>
    </ligand>
</feature>
<evidence type="ECO:0000256" key="6">
    <source>
        <dbReference type="ARBA" id="ARBA00022989"/>
    </source>
</evidence>
<evidence type="ECO:0000256" key="5">
    <source>
        <dbReference type="ARBA" id="ARBA00022692"/>
    </source>
</evidence>
<dbReference type="GO" id="GO:0050906">
    <property type="term" value="P:detection of stimulus involved in sensory perception"/>
    <property type="evidence" value="ECO:0007669"/>
    <property type="project" value="UniProtKB-ARBA"/>
</dbReference>
<organism evidence="18 19">
    <name type="scientific">Penaeus vannamei</name>
    <name type="common">Whiteleg shrimp</name>
    <name type="synonym">Litopenaeus vannamei</name>
    <dbReference type="NCBI Taxonomy" id="6689"/>
    <lineage>
        <taxon>Eukaryota</taxon>
        <taxon>Metazoa</taxon>
        <taxon>Ecdysozoa</taxon>
        <taxon>Arthropoda</taxon>
        <taxon>Crustacea</taxon>
        <taxon>Multicrustacea</taxon>
        <taxon>Malacostraca</taxon>
        <taxon>Eumalacostraca</taxon>
        <taxon>Eucarida</taxon>
        <taxon>Decapoda</taxon>
        <taxon>Dendrobranchiata</taxon>
        <taxon>Penaeoidea</taxon>
        <taxon>Penaeidae</taxon>
        <taxon>Penaeus</taxon>
    </lineage>
</organism>
<reference evidence="18 19" key="2">
    <citation type="submission" date="2019-01" db="EMBL/GenBank/DDBJ databases">
        <title>The decoding of complex shrimp genome reveals the adaptation for benthos swimmer, frequently molting mechanism and breeding impact on genome.</title>
        <authorList>
            <person name="Sun Y."/>
            <person name="Gao Y."/>
            <person name="Yu Y."/>
        </authorList>
    </citation>
    <scope>NUCLEOTIDE SEQUENCE [LARGE SCALE GENOMIC DNA]</scope>
    <source>
        <tissue evidence="18">Muscle</tissue>
    </source>
</reference>
<evidence type="ECO:0000259" key="17">
    <source>
        <dbReference type="SMART" id="SM00918"/>
    </source>
</evidence>
<feature type="domain" description="Ionotropic glutamate receptor L-glutamate and glycine-binding" evidence="17">
    <location>
        <begin position="61"/>
        <end position="122"/>
    </location>
</feature>
<evidence type="ECO:0000313" key="19">
    <source>
        <dbReference type="Proteomes" id="UP000283509"/>
    </source>
</evidence>
<accession>A0A3R7MP17</accession>
<dbReference type="Gene3D" id="3.40.190.10">
    <property type="entry name" value="Periplasmic binding protein-like II"/>
    <property type="match status" value="1"/>
</dbReference>
<evidence type="ECO:0000256" key="1">
    <source>
        <dbReference type="ARBA" id="ARBA00004651"/>
    </source>
</evidence>
<comment type="caution">
    <text evidence="18">The sequence shown here is derived from an EMBL/GenBank/DDBJ whole genome shotgun (WGS) entry which is preliminary data.</text>
</comment>
<sequence length="484" mass="53526">MSSHTLALSRQTSAGVRAGNRHEKILQFGDGGEQVREAAPGSGNSLLEGRTLRVAAEEWVPHIAVREDRGGNISISGPMANLLHALSSALGFSYTLVRPPDGAWGIPTEAGDWNGMIGMVKRNPPPPLTSGHVVSLVEADLALGPFGLTYSRSRVVDFSSPILIDYYRILTKRPRSEPNPKGFLTPFRWHVWIGLVLSVGVIGAVLFGVRKAAHTFFGGEEMHASKNASLPQHLWATYGALISQPYTWLSRSWSGRVVVGMWSLAALIVARSYSSALTSMLAVRTVPVKYNYLRQVIGDPDIHLIFEKATALVEHMSTVQEGVYKDLANTIQQDRAHFLASSKLYDAAYTDVRNRQFALLVEDTTCRKVFSDDFTKYGRCDFYIGKERYWPLVFCLIGRKGMPIMQAINSRIERLVSHDLYFKWLEDELPNATACLKASTKITVNEAYDLTGLWGVFVLFLGGLVVASLVLMTEVCVAVVADWM</sequence>
<dbReference type="Pfam" id="PF00060">
    <property type="entry name" value="Lig_chan"/>
    <property type="match status" value="1"/>
</dbReference>
<keyword evidence="12" id="KW-0407">Ion channel</keyword>
<evidence type="ECO:0000256" key="16">
    <source>
        <dbReference type="SAM" id="Phobius"/>
    </source>
</evidence>
<dbReference type="Pfam" id="PF10613">
    <property type="entry name" value="Lig_chan-Glu_bd"/>
    <property type="match status" value="1"/>
</dbReference>
<name>A0A3R7MP17_PENVA</name>
<evidence type="ECO:0000256" key="13">
    <source>
        <dbReference type="PIRSR" id="PIRSR601508-1"/>
    </source>
</evidence>
<evidence type="ECO:0000256" key="9">
    <source>
        <dbReference type="ARBA" id="ARBA00023170"/>
    </source>
</evidence>
<keyword evidence="3" id="KW-0813">Transport</keyword>
<reference evidence="18 19" key="1">
    <citation type="submission" date="2018-04" db="EMBL/GenBank/DDBJ databases">
        <authorList>
            <person name="Zhang X."/>
            <person name="Yuan J."/>
            <person name="Li F."/>
            <person name="Xiang J."/>
        </authorList>
    </citation>
    <scope>NUCLEOTIDE SEQUENCE [LARGE SCALE GENOMIC DNA]</scope>
    <source>
        <tissue evidence="18">Muscle</tissue>
    </source>
</reference>
<keyword evidence="10" id="KW-0325">Glycoprotein</keyword>
<dbReference type="OrthoDB" id="6117597at2759"/>
<evidence type="ECO:0000256" key="8">
    <source>
        <dbReference type="ARBA" id="ARBA00023136"/>
    </source>
</evidence>
<evidence type="ECO:0000256" key="12">
    <source>
        <dbReference type="ARBA" id="ARBA00023303"/>
    </source>
</evidence>
<evidence type="ECO:0000256" key="4">
    <source>
        <dbReference type="ARBA" id="ARBA00022475"/>
    </source>
</evidence>
<feature type="binding site" evidence="13">
    <location>
        <position position="145"/>
    </location>
    <ligand>
        <name>L-glutamate</name>
        <dbReference type="ChEBI" id="CHEBI:29985"/>
    </ligand>
</feature>
<dbReference type="GO" id="GO:0015276">
    <property type="term" value="F:ligand-gated monoatomic ion channel activity"/>
    <property type="evidence" value="ECO:0007669"/>
    <property type="project" value="InterPro"/>
</dbReference>
<comment type="similarity">
    <text evidence="2">Belongs to the glutamate-gated ion channel (TC 1.A.10.1) family.</text>
</comment>
<keyword evidence="11" id="KW-1071">Ligand-gated ion channel</keyword>
<dbReference type="PANTHER" id="PTHR42643">
    <property type="entry name" value="IONOTROPIC RECEPTOR 20A-RELATED"/>
    <property type="match status" value="1"/>
</dbReference>
<feature type="disulfide bond" evidence="14">
    <location>
        <begin position="380"/>
        <end position="435"/>
    </location>
</feature>
<dbReference type="GO" id="GO:0005886">
    <property type="term" value="C:plasma membrane"/>
    <property type="evidence" value="ECO:0007669"/>
    <property type="project" value="UniProtKB-SubCell"/>
</dbReference>
<dbReference type="GO" id="GO:0038023">
    <property type="term" value="F:signaling receptor activity"/>
    <property type="evidence" value="ECO:0007669"/>
    <property type="project" value="InterPro"/>
</dbReference>
<feature type="region of interest" description="Disordered" evidence="15">
    <location>
        <begin position="1"/>
        <end position="20"/>
    </location>
</feature>
<feature type="compositionally biased region" description="Polar residues" evidence="15">
    <location>
        <begin position="1"/>
        <end position="14"/>
    </location>
</feature>
<protein>
    <submittedName>
        <fullName evidence="18">Olfactory ionotropic receptor IR7</fullName>
    </submittedName>
</protein>
<keyword evidence="14" id="KW-1015">Disulfide bond</keyword>
<keyword evidence="9 18" id="KW-0675">Receptor</keyword>
<feature type="transmembrane region" description="Helical" evidence="16">
    <location>
        <begin position="189"/>
        <end position="209"/>
    </location>
</feature>